<evidence type="ECO:0000313" key="3">
    <source>
        <dbReference type="Proteomes" id="UP000255000"/>
    </source>
</evidence>
<feature type="region of interest" description="Disordered" evidence="1">
    <location>
        <begin position="1"/>
        <end position="69"/>
    </location>
</feature>
<evidence type="ECO:0000256" key="1">
    <source>
        <dbReference type="SAM" id="MobiDB-lite"/>
    </source>
</evidence>
<reference evidence="2 3" key="1">
    <citation type="submission" date="2018-06" db="EMBL/GenBank/DDBJ databases">
        <authorList>
            <consortium name="Pathogen Informatics"/>
            <person name="Doyle S."/>
        </authorList>
    </citation>
    <scope>NUCLEOTIDE SEQUENCE [LARGE SCALE GENOMIC DNA]</scope>
    <source>
        <strain evidence="2 3">NCTC13350</strain>
    </source>
</reference>
<name>A0A378ZQS3_9HYPH</name>
<accession>A0A378ZQS3</accession>
<evidence type="ECO:0000313" key="2">
    <source>
        <dbReference type="EMBL" id="SUA99602.1"/>
    </source>
</evidence>
<dbReference type="Proteomes" id="UP000255000">
    <property type="component" value="Unassembled WGS sequence"/>
</dbReference>
<organism evidence="2 3">
    <name type="scientific">Pannonibacter phragmitetus</name>
    <dbReference type="NCBI Taxonomy" id="121719"/>
    <lineage>
        <taxon>Bacteria</taxon>
        <taxon>Pseudomonadati</taxon>
        <taxon>Pseudomonadota</taxon>
        <taxon>Alphaproteobacteria</taxon>
        <taxon>Hyphomicrobiales</taxon>
        <taxon>Stappiaceae</taxon>
        <taxon>Pannonibacter</taxon>
    </lineage>
</organism>
<sequence>MTQIASGLPRSGSDLLSSLRKSGAAEAEGRQPGGRSGTEQAGGAAGNPAAIVDLSRQAQEALSRMGSDKEVADKLQEILTAQKGGTASRTGEAGKALFTQAPGSGKTDGSFEPLKVLKDAAAGGFKGFDFEHLIEQHRITNRGGFGGTEAAASEQEQLVQDFLFKLAGDAAQLEREGKTEELQKLRDAVANGTLRIEDPAEVEGLNFSYTSTTSQNGFGRSIGFKLEISGTGSVKEALDNRLATTTTHFELGAFYVDWSGGGQKT</sequence>
<protein>
    <submittedName>
        <fullName evidence="2">Uncharacterized protein</fullName>
    </submittedName>
</protein>
<dbReference type="EMBL" id="UGSK01000001">
    <property type="protein sequence ID" value="SUA99602.1"/>
    <property type="molecule type" value="Genomic_DNA"/>
</dbReference>
<dbReference type="AlphaFoldDB" id="A0A378ZQS3"/>
<gene>
    <name evidence="2" type="ORF">NCTC13350_00502</name>
</gene>
<proteinExistence type="predicted"/>